<protein>
    <submittedName>
        <fullName evidence="2">Alpha-D-kanosaminyltransferase</fullName>
        <ecNumber evidence="2">2.4.1.301</ecNumber>
    </submittedName>
</protein>
<gene>
    <name evidence="2" type="primary">kanE</name>
    <name evidence="2" type="ORF">Pla108_17630</name>
</gene>
<keyword evidence="2" id="KW-0328">Glycosyltransferase</keyword>
<evidence type="ECO:0000313" key="2">
    <source>
        <dbReference type="EMBL" id="TWT97611.1"/>
    </source>
</evidence>
<dbReference type="GO" id="GO:0016757">
    <property type="term" value="F:glycosyltransferase activity"/>
    <property type="evidence" value="ECO:0007669"/>
    <property type="project" value="UniProtKB-KW"/>
</dbReference>
<dbReference type="SUPFAM" id="SSF53756">
    <property type="entry name" value="UDP-Glycosyltransferase/glycogen phosphorylase"/>
    <property type="match status" value="1"/>
</dbReference>
<dbReference type="AlphaFoldDB" id="A0A5C6AEX7"/>
<dbReference type="OrthoDB" id="73743at2"/>
<dbReference type="InterPro" id="IPR001296">
    <property type="entry name" value="Glyco_trans_1"/>
</dbReference>
<dbReference type="EMBL" id="SJPR01000002">
    <property type="protein sequence ID" value="TWT97611.1"/>
    <property type="molecule type" value="Genomic_DNA"/>
</dbReference>
<dbReference type="Gene3D" id="3.40.50.2000">
    <property type="entry name" value="Glycogen Phosphorylase B"/>
    <property type="match status" value="2"/>
</dbReference>
<dbReference type="Proteomes" id="UP000317421">
    <property type="component" value="Unassembled WGS sequence"/>
</dbReference>
<dbReference type="EC" id="2.4.1.301" evidence="2"/>
<name>A0A5C6AEX7_9BACT</name>
<evidence type="ECO:0000313" key="3">
    <source>
        <dbReference type="Proteomes" id="UP000317421"/>
    </source>
</evidence>
<dbReference type="InterPro" id="IPR050194">
    <property type="entry name" value="Glycosyltransferase_grp1"/>
</dbReference>
<sequence length="413" mass="44554">MTRPLRVAYLTGMFGRPSDTFIRQEVNELRGLGVEVHTFSVRRPDAGPSPDADVFTHRSATTYLVEAGPLRLLGSAIKALLAKPLPILRTGRLALRTRAPGLGGVARQLICTVEAIRLAEQIGKLDIDLLHNHIGENSATVAMLAAELTGKPFSLTIHGPGVFYSAGSWALGEKLRRAAFTACISDFCRSQCMVFAPPEAWDRLHVVRCAVGGDYLAAIEESHSDPLPQIPTFVCVGRLCAEKAQRLLVEAAGRLVNEGRSLRIVLVGDGPEREAISAAIESAGLEKSVEVRGWMPSREIAALVRQSLAVVSCSFAEGLPIVLMEAFAARRAVVATHVGANYELVENEKSGWLIPPANVDALADALRAVLDASSEQLASYGEEGARRVTERHHPRRQAELLLALMQDAASRGR</sequence>
<evidence type="ECO:0000259" key="1">
    <source>
        <dbReference type="Pfam" id="PF00534"/>
    </source>
</evidence>
<dbReference type="RefSeq" id="WP_146444537.1">
    <property type="nucleotide sequence ID" value="NZ_SJPR01000002.1"/>
</dbReference>
<reference evidence="2 3" key="1">
    <citation type="submission" date="2019-02" db="EMBL/GenBank/DDBJ databases">
        <title>Deep-cultivation of Planctomycetes and their phenomic and genomic characterization uncovers novel biology.</title>
        <authorList>
            <person name="Wiegand S."/>
            <person name="Jogler M."/>
            <person name="Boedeker C."/>
            <person name="Pinto D."/>
            <person name="Vollmers J."/>
            <person name="Rivas-Marin E."/>
            <person name="Kohn T."/>
            <person name="Peeters S.H."/>
            <person name="Heuer A."/>
            <person name="Rast P."/>
            <person name="Oberbeckmann S."/>
            <person name="Bunk B."/>
            <person name="Jeske O."/>
            <person name="Meyerdierks A."/>
            <person name="Storesund J.E."/>
            <person name="Kallscheuer N."/>
            <person name="Luecker S."/>
            <person name="Lage O.M."/>
            <person name="Pohl T."/>
            <person name="Merkel B.J."/>
            <person name="Hornburger P."/>
            <person name="Mueller R.-W."/>
            <person name="Bruemmer F."/>
            <person name="Labrenz M."/>
            <person name="Spormann A.M."/>
            <person name="Op Den Camp H."/>
            <person name="Overmann J."/>
            <person name="Amann R."/>
            <person name="Jetten M.S.M."/>
            <person name="Mascher T."/>
            <person name="Medema M.H."/>
            <person name="Devos D.P."/>
            <person name="Kaster A.-K."/>
            <person name="Ovreas L."/>
            <person name="Rohde M."/>
            <person name="Galperin M.Y."/>
            <person name="Jogler C."/>
        </authorList>
    </citation>
    <scope>NUCLEOTIDE SEQUENCE [LARGE SCALE GENOMIC DNA]</scope>
    <source>
        <strain evidence="2 3">Pla108</strain>
    </source>
</reference>
<dbReference type="PANTHER" id="PTHR45947:SF15">
    <property type="entry name" value="TEICHURONIC ACID BIOSYNTHESIS GLYCOSYLTRANSFERASE TUAC-RELATED"/>
    <property type="match status" value="1"/>
</dbReference>
<keyword evidence="3" id="KW-1185">Reference proteome</keyword>
<keyword evidence="2" id="KW-0808">Transferase</keyword>
<dbReference type="Pfam" id="PF00534">
    <property type="entry name" value="Glycos_transf_1"/>
    <property type="match status" value="1"/>
</dbReference>
<feature type="domain" description="Glycosyl transferase family 1" evidence="1">
    <location>
        <begin position="231"/>
        <end position="384"/>
    </location>
</feature>
<proteinExistence type="predicted"/>
<organism evidence="2 3">
    <name type="scientific">Botrimarina colliarenosi</name>
    <dbReference type="NCBI Taxonomy" id="2528001"/>
    <lineage>
        <taxon>Bacteria</taxon>
        <taxon>Pseudomonadati</taxon>
        <taxon>Planctomycetota</taxon>
        <taxon>Planctomycetia</taxon>
        <taxon>Pirellulales</taxon>
        <taxon>Lacipirellulaceae</taxon>
        <taxon>Botrimarina</taxon>
    </lineage>
</organism>
<comment type="caution">
    <text evidence="2">The sequence shown here is derived from an EMBL/GenBank/DDBJ whole genome shotgun (WGS) entry which is preliminary data.</text>
</comment>
<dbReference type="PANTHER" id="PTHR45947">
    <property type="entry name" value="SULFOQUINOVOSYL TRANSFERASE SQD2"/>
    <property type="match status" value="1"/>
</dbReference>
<accession>A0A5C6AEX7</accession>